<name>A0A8J4BAA1_9CHLO</name>
<dbReference type="SMART" id="SM00239">
    <property type="entry name" value="C2"/>
    <property type="match status" value="1"/>
</dbReference>
<dbReference type="Gene3D" id="2.60.40.150">
    <property type="entry name" value="C2 domain"/>
    <property type="match status" value="1"/>
</dbReference>
<comment type="caution">
    <text evidence="4">The sequence shown here is derived from an EMBL/GenBank/DDBJ whole genome shotgun (WGS) entry which is preliminary data.</text>
</comment>
<dbReference type="EMBL" id="BNCO01000027">
    <property type="protein sequence ID" value="GIL57384.1"/>
    <property type="molecule type" value="Genomic_DNA"/>
</dbReference>
<accession>A0A8J4BAA1</accession>
<gene>
    <name evidence="4" type="ORF">Vafri_12633</name>
</gene>
<dbReference type="AlphaFoldDB" id="A0A8J4BAA1"/>
<reference evidence="4" key="1">
    <citation type="journal article" date="2021" name="Proc. Natl. Acad. Sci. U.S.A.">
        <title>Three genomes in the algal genus Volvox reveal the fate of a haploid sex-determining region after a transition to homothallism.</title>
        <authorList>
            <person name="Yamamoto K."/>
            <person name="Hamaji T."/>
            <person name="Kawai-Toyooka H."/>
            <person name="Matsuzaki R."/>
            <person name="Takahashi F."/>
            <person name="Nishimura Y."/>
            <person name="Kawachi M."/>
            <person name="Noguchi H."/>
            <person name="Minakuchi Y."/>
            <person name="Umen J.G."/>
            <person name="Toyoda A."/>
            <person name="Nozaki H."/>
        </authorList>
    </citation>
    <scope>NUCLEOTIDE SEQUENCE</scope>
    <source>
        <strain evidence="4">NIES-3780</strain>
    </source>
</reference>
<protein>
    <recommendedName>
        <fullName evidence="3">C2 domain-containing protein</fullName>
    </recommendedName>
</protein>
<proteinExistence type="predicted"/>
<evidence type="ECO:0000313" key="4">
    <source>
        <dbReference type="EMBL" id="GIL57384.1"/>
    </source>
</evidence>
<evidence type="ECO:0000256" key="1">
    <source>
        <dbReference type="ARBA" id="ARBA00022723"/>
    </source>
</evidence>
<dbReference type="PANTHER" id="PTHR45911">
    <property type="entry name" value="C2 DOMAIN-CONTAINING PROTEIN"/>
    <property type="match status" value="1"/>
</dbReference>
<dbReference type="SUPFAM" id="SSF49562">
    <property type="entry name" value="C2 domain (Calcium/lipid-binding domain, CaLB)"/>
    <property type="match status" value="1"/>
</dbReference>
<keyword evidence="5" id="KW-1185">Reference proteome</keyword>
<organism evidence="4 5">
    <name type="scientific">Volvox africanus</name>
    <dbReference type="NCBI Taxonomy" id="51714"/>
    <lineage>
        <taxon>Eukaryota</taxon>
        <taxon>Viridiplantae</taxon>
        <taxon>Chlorophyta</taxon>
        <taxon>core chlorophytes</taxon>
        <taxon>Chlorophyceae</taxon>
        <taxon>CS clade</taxon>
        <taxon>Chlamydomonadales</taxon>
        <taxon>Volvocaceae</taxon>
        <taxon>Volvox</taxon>
    </lineage>
</organism>
<dbReference type="Proteomes" id="UP000747399">
    <property type="component" value="Unassembled WGS sequence"/>
</dbReference>
<feature type="domain" description="C2" evidence="3">
    <location>
        <begin position="1"/>
        <end position="109"/>
    </location>
</feature>
<dbReference type="InterPro" id="IPR000008">
    <property type="entry name" value="C2_dom"/>
</dbReference>
<dbReference type="PROSITE" id="PS50004">
    <property type="entry name" value="C2"/>
    <property type="match status" value="1"/>
</dbReference>
<evidence type="ECO:0000259" key="3">
    <source>
        <dbReference type="PROSITE" id="PS50004"/>
    </source>
</evidence>
<keyword evidence="2" id="KW-0106">Calcium</keyword>
<keyword evidence="1" id="KW-0479">Metal-binding</keyword>
<evidence type="ECO:0000256" key="2">
    <source>
        <dbReference type="ARBA" id="ARBA00022837"/>
    </source>
</evidence>
<evidence type="ECO:0000313" key="5">
    <source>
        <dbReference type="Proteomes" id="UP000747399"/>
    </source>
</evidence>
<dbReference type="InterPro" id="IPR035892">
    <property type="entry name" value="C2_domain_sf"/>
</dbReference>
<sequence>MSVTEYTTRLTIVSAHDLPKTDRLSQIDPYIVINVNGQQFKTAVKDDNDNPVWNETFYPRVQKGPEGLLTGILELHLYDEDTFSDSYVAKYAFDLSSLTPVQLNVPLTFKLEYVKDKYKSQGKNPTITIKLEGLVQSFYSLRAMFSTMPGFLTNDQGKACYIPIQESGGLVYVGIEYEHGGKLDVKVYVTHRGVPLFLDMFVVSGRQYTKVRRRLYQEGRVVCPGLIAYEELELDDVPINIDFNQLGLVIFDSQPLSSTNANAVVAAHGWKGALAFSQACRTLHDVEIDHHSQEIYMQVDANETMLLVDYDKDDADIKLAVLANPSTTDKGYDLTIRGQNVNKMSELFVPAVPKLGGRFHVSRLYELDDLQYGTRFEDIEIHRYHLSNPRQYTIQGLTRIMG</sequence>
<dbReference type="Pfam" id="PF00168">
    <property type="entry name" value="C2"/>
    <property type="match status" value="1"/>
</dbReference>
<dbReference type="GO" id="GO:0046872">
    <property type="term" value="F:metal ion binding"/>
    <property type="evidence" value="ECO:0007669"/>
    <property type="project" value="UniProtKB-KW"/>
</dbReference>